<dbReference type="PANTHER" id="PTHR46157">
    <property type="entry name" value="K(+) EFFLUX ANTIPORTER 3, CHLOROPLASTIC"/>
    <property type="match status" value="1"/>
</dbReference>
<dbReference type="GO" id="GO:0015297">
    <property type="term" value="F:antiporter activity"/>
    <property type="evidence" value="ECO:0007669"/>
    <property type="project" value="UniProtKB-KW"/>
</dbReference>
<dbReference type="EMBL" id="SJZB01000027">
    <property type="protein sequence ID" value="TCJ15419.1"/>
    <property type="molecule type" value="Genomic_DNA"/>
</dbReference>
<dbReference type="InterPro" id="IPR036291">
    <property type="entry name" value="NAD(P)-bd_dom_sf"/>
</dbReference>
<dbReference type="Gene3D" id="1.20.1530.20">
    <property type="match status" value="1"/>
</dbReference>
<dbReference type="Pfam" id="PF02080">
    <property type="entry name" value="TrkA_C"/>
    <property type="match status" value="1"/>
</dbReference>
<dbReference type="PANTHER" id="PTHR46157:SF4">
    <property type="entry name" value="K(+) EFFLUX ANTIPORTER 3, CHLOROPLASTIC"/>
    <property type="match status" value="1"/>
</dbReference>
<evidence type="ECO:0000256" key="1">
    <source>
        <dbReference type="ARBA" id="ARBA00004141"/>
    </source>
</evidence>
<feature type="transmembrane region" description="Helical" evidence="11">
    <location>
        <begin position="146"/>
        <end position="166"/>
    </location>
</feature>
<feature type="transmembrane region" description="Helical" evidence="11">
    <location>
        <begin position="217"/>
        <end position="250"/>
    </location>
</feature>
<evidence type="ECO:0000256" key="3">
    <source>
        <dbReference type="ARBA" id="ARBA00022448"/>
    </source>
</evidence>
<dbReference type="GO" id="GO:0006813">
    <property type="term" value="P:potassium ion transport"/>
    <property type="evidence" value="ECO:0007669"/>
    <property type="project" value="UniProtKB-KW"/>
</dbReference>
<dbReference type="AlphaFoldDB" id="A0A4R1BE86"/>
<feature type="transmembrane region" description="Helical" evidence="11">
    <location>
        <begin position="357"/>
        <end position="376"/>
    </location>
</feature>
<dbReference type="GO" id="GO:0005886">
    <property type="term" value="C:plasma membrane"/>
    <property type="evidence" value="ECO:0007669"/>
    <property type="project" value="TreeGrafter"/>
</dbReference>
<gene>
    <name evidence="14" type="ORF">EZJ19_07335</name>
</gene>
<comment type="subcellular location">
    <subcellularLocation>
        <location evidence="1">Membrane</location>
        <topology evidence="1">Multi-pass membrane protein</topology>
    </subcellularLocation>
</comment>
<evidence type="ECO:0000256" key="2">
    <source>
        <dbReference type="ARBA" id="ARBA00005551"/>
    </source>
</evidence>
<dbReference type="OrthoDB" id="9781411at2"/>
<dbReference type="InterPro" id="IPR006153">
    <property type="entry name" value="Cation/H_exchanger_TM"/>
</dbReference>
<dbReference type="RefSeq" id="WP_131446129.1">
    <property type="nucleotide sequence ID" value="NZ_SJZB01000027.1"/>
</dbReference>
<dbReference type="PROSITE" id="PS51202">
    <property type="entry name" value="RCK_C"/>
    <property type="match status" value="1"/>
</dbReference>
<dbReference type="Gene3D" id="3.30.70.1450">
    <property type="entry name" value="Regulator of K+ conductance, C-terminal domain"/>
    <property type="match status" value="1"/>
</dbReference>
<evidence type="ECO:0000259" key="13">
    <source>
        <dbReference type="PROSITE" id="PS51202"/>
    </source>
</evidence>
<evidence type="ECO:0000313" key="14">
    <source>
        <dbReference type="EMBL" id="TCJ15419.1"/>
    </source>
</evidence>
<dbReference type="SUPFAM" id="SSF116726">
    <property type="entry name" value="TrkA C-terminal domain-like"/>
    <property type="match status" value="1"/>
</dbReference>
<dbReference type="Pfam" id="PF02254">
    <property type="entry name" value="TrkA_N"/>
    <property type="match status" value="1"/>
</dbReference>
<dbReference type="Gene3D" id="3.40.50.720">
    <property type="entry name" value="NAD(P)-binding Rossmann-like Domain"/>
    <property type="match status" value="1"/>
</dbReference>
<feature type="transmembrane region" description="Helical" evidence="11">
    <location>
        <begin position="270"/>
        <end position="288"/>
    </location>
</feature>
<accession>A0A4R1BE86</accession>
<keyword evidence="8 11" id="KW-1133">Transmembrane helix</keyword>
<evidence type="ECO:0000256" key="10">
    <source>
        <dbReference type="ARBA" id="ARBA00023136"/>
    </source>
</evidence>
<dbReference type="PROSITE" id="PS51201">
    <property type="entry name" value="RCK_N"/>
    <property type="match status" value="1"/>
</dbReference>
<keyword evidence="4" id="KW-0050">Antiport</keyword>
<evidence type="ECO:0000256" key="8">
    <source>
        <dbReference type="ARBA" id="ARBA00022989"/>
    </source>
</evidence>
<keyword evidence="3" id="KW-0813">Transport</keyword>
<feature type="domain" description="RCK C-terminal" evidence="13">
    <location>
        <begin position="569"/>
        <end position="653"/>
    </location>
</feature>
<feature type="transmembrane region" description="Helical" evidence="11">
    <location>
        <begin position="295"/>
        <end position="317"/>
    </location>
</feature>
<protein>
    <submittedName>
        <fullName evidence="14">Potassium transporter</fullName>
    </submittedName>
</protein>
<keyword evidence="6 11" id="KW-0812">Transmembrane</keyword>
<reference evidence="14 15" key="1">
    <citation type="submission" date="2019-03" db="EMBL/GenBank/DDBJ databases">
        <title>Genome sequence of Thiobacillaceae bacterium LSR1, a sulfur-oxidizing bacterium isolated from freshwater sediment.</title>
        <authorList>
            <person name="Li S."/>
        </authorList>
    </citation>
    <scope>NUCLEOTIDE SEQUENCE [LARGE SCALE GENOMIC DNA]</scope>
    <source>
        <strain evidence="14 15">LSR1</strain>
    </source>
</reference>
<evidence type="ECO:0000256" key="6">
    <source>
        <dbReference type="ARBA" id="ARBA00022692"/>
    </source>
</evidence>
<keyword evidence="9" id="KW-0406">Ion transport</keyword>
<dbReference type="GO" id="GO:0008324">
    <property type="term" value="F:monoatomic cation transmembrane transporter activity"/>
    <property type="evidence" value="ECO:0007669"/>
    <property type="project" value="InterPro"/>
</dbReference>
<evidence type="ECO:0000256" key="5">
    <source>
        <dbReference type="ARBA" id="ARBA00022538"/>
    </source>
</evidence>
<feature type="transmembrane region" description="Helical" evidence="11">
    <location>
        <begin position="113"/>
        <end position="134"/>
    </location>
</feature>
<feature type="transmembrane region" description="Helical" evidence="11">
    <location>
        <begin position="84"/>
        <end position="107"/>
    </location>
</feature>
<dbReference type="InterPro" id="IPR004771">
    <property type="entry name" value="K/H_exchanger"/>
</dbReference>
<comment type="caution">
    <text evidence="14">The sequence shown here is derived from an EMBL/GenBank/DDBJ whole genome shotgun (WGS) entry which is preliminary data.</text>
</comment>
<feature type="domain" description="RCK N-terminal" evidence="12">
    <location>
        <begin position="406"/>
        <end position="523"/>
    </location>
</feature>
<dbReference type="InterPro" id="IPR038770">
    <property type="entry name" value="Na+/solute_symporter_sf"/>
</dbReference>
<evidence type="ECO:0000259" key="12">
    <source>
        <dbReference type="PROSITE" id="PS51201"/>
    </source>
</evidence>
<dbReference type="InterPro" id="IPR036721">
    <property type="entry name" value="RCK_C_sf"/>
</dbReference>
<sequence length="654" mass="69604">MHSTLALILLLLAAAVLVTTLFRVARLPALLGYVVVGILLGPSLLDMAPNDEETRSIAEFGVVFLMFSIGLEFSLAKLRAMRRLVFGLGGLQVLLTMVLATALGLAVGLSLEAGLALGGALAMSSTAIVSKMLVERNELETQHGRRIFGVLLFQDLAVVPLLIFIPALASGTDAMAEAMAYAGVKAVFALGIILVLGQRLLRPWLHLVAARKTPELFMLNVLLMTLGLAYVTGMAGLSLALGAFVAGMLISETEYRYQVESDIRPFRDVLMGLFFVTIGMTLDLAVVIHQLPGTLVMLALLVLAKLGLITLLTRRFADDWGTALRTGLGLAQAGEFGLVLLALAGDYQLIPFEIRQAALAAMILSMLLAPFLMHYGERWARRLTGWNWLSQAKGVHEIVLKSFGVSNHVILCGYGRSGQSLARILETEGVPFIALDDDPKRVSEAAAAGDNVVFGDCTRAEVLTAAGLNRARAVVVSFAHTPAALQVLATAHRLRPGAPVIVRTLDESDLDQLMAAGAMEVVPEVLEGALMLGSQTLLMAGVPLGAVLKRIRKMRELRYSTLRGYFQGTTDETAETGGQERLASVLIEAGQPGVGAKLGELGLAALGANVLAVRRHGIRATDPTDETCLEAGDTLILRGTAEVIEAAKLRLGVA</sequence>
<proteinExistence type="inferred from homology"/>
<comment type="similarity">
    <text evidence="2">Belongs to the monovalent cation:proton antiporter 2 (CPA2) transporter (TC 2.A.37) family.</text>
</comment>
<keyword evidence="10 11" id="KW-0472">Membrane</keyword>
<evidence type="ECO:0000256" key="7">
    <source>
        <dbReference type="ARBA" id="ARBA00022958"/>
    </source>
</evidence>
<dbReference type="GO" id="GO:1902600">
    <property type="term" value="P:proton transmembrane transport"/>
    <property type="evidence" value="ECO:0007669"/>
    <property type="project" value="InterPro"/>
</dbReference>
<dbReference type="Pfam" id="PF00999">
    <property type="entry name" value="Na_H_Exchanger"/>
    <property type="match status" value="1"/>
</dbReference>
<dbReference type="NCBIfam" id="TIGR00932">
    <property type="entry name" value="2a37"/>
    <property type="match status" value="1"/>
</dbReference>
<keyword evidence="15" id="KW-1185">Reference proteome</keyword>
<organism evidence="14 15">
    <name type="scientific">Parasulfuritortus cantonensis</name>
    <dbReference type="NCBI Taxonomy" id="2528202"/>
    <lineage>
        <taxon>Bacteria</taxon>
        <taxon>Pseudomonadati</taxon>
        <taxon>Pseudomonadota</taxon>
        <taxon>Betaproteobacteria</taxon>
        <taxon>Nitrosomonadales</taxon>
        <taxon>Thiobacillaceae</taxon>
        <taxon>Parasulfuritortus</taxon>
    </lineage>
</organism>
<evidence type="ECO:0000256" key="9">
    <source>
        <dbReference type="ARBA" id="ARBA00023065"/>
    </source>
</evidence>
<evidence type="ECO:0000256" key="4">
    <source>
        <dbReference type="ARBA" id="ARBA00022449"/>
    </source>
</evidence>
<dbReference type="SUPFAM" id="SSF51735">
    <property type="entry name" value="NAD(P)-binding Rossmann-fold domains"/>
    <property type="match status" value="1"/>
</dbReference>
<dbReference type="InterPro" id="IPR003148">
    <property type="entry name" value="RCK_N"/>
</dbReference>
<evidence type="ECO:0000313" key="15">
    <source>
        <dbReference type="Proteomes" id="UP000295443"/>
    </source>
</evidence>
<evidence type="ECO:0000256" key="11">
    <source>
        <dbReference type="SAM" id="Phobius"/>
    </source>
</evidence>
<feature type="transmembrane region" description="Helical" evidence="11">
    <location>
        <begin position="178"/>
        <end position="196"/>
    </location>
</feature>
<feature type="transmembrane region" description="Helical" evidence="11">
    <location>
        <begin position="323"/>
        <end position="345"/>
    </location>
</feature>
<dbReference type="Proteomes" id="UP000295443">
    <property type="component" value="Unassembled WGS sequence"/>
</dbReference>
<keyword evidence="7" id="KW-0630">Potassium</keyword>
<feature type="transmembrane region" description="Helical" evidence="11">
    <location>
        <begin position="56"/>
        <end position="75"/>
    </location>
</feature>
<name>A0A4R1BE86_9PROT</name>
<keyword evidence="5" id="KW-0633">Potassium transport</keyword>
<dbReference type="InterPro" id="IPR006037">
    <property type="entry name" value="RCK_C"/>
</dbReference>